<dbReference type="AlphaFoldDB" id="A0A1M6IWJ8"/>
<protein>
    <submittedName>
        <fullName evidence="1">Helix-turn-helix domain-containing protein</fullName>
    </submittedName>
</protein>
<name>A0A1M6IWJ8_9CLOT</name>
<accession>A0A1M6IWJ8</accession>
<keyword evidence="2" id="KW-1185">Reference proteome</keyword>
<proteinExistence type="predicted"/>
<reference evidence="1 2" key="1">
    <citation type="submission" date="2016-11" db="EMBL/GenBank/DDBJ databases">
        <authorList>
            <person name="Jaros S."/>
            <person name="Januszkiewicz K."/>
            <person name="Wedrychowicz H."/>
        </authorList>
    </citation>
    <scope>NUCLEOTIDE SEQUENCE [LARGE SCALE GENOMIC DNA]</scope>
    <source>
        <strain evidence="1 2">DSM 21758</strain>
    </source>
</reference>
<dbReference type="GO" id="GO:0003677">
    <property type="term" value="F:DNA binding"/>
    <property type="evidence" value="ECO:0007669"/>
    <property type="project" value="InterPro"/>
</dbReference>
<dbReference type="InterPro" id="IPR001387">
    <property type="entry name" value="Cro/C1-type_HTH"/>
</dbReference>
<dbReference type="InterPro" id="IPR010982">
    <property type="entry name" value="Lambda_DNA-bd_dom_sf"/>
</dbReference>
<dbReference type="RefSeq" id="WP_072986379.1">
    <property type="nucleotide sequence ID" value="NZ_FQZB01000008.1"/>
</dbReference>
<evidence type="ECO:0000313" key="1">
    <source>
        <dbReference type="EMBL" id="SHJ38744.1"/>
    </source>
</evidence>
<evidence type="ECO:0000313" key="2">
    <source>
        <dbReference type="Proteomes" id="UP000184310"/>
    </source>
</evidence>
<dbReference type="Proteomes" id="UP000184310">
    <property type="component" value="Unassembled WGS sequence"/>
</dbReference>
<dbReference type="EMBL" id="FQZB01000008">
    <property type="protein sequence ID" value="SHJ38744.1"/>
    <property type="molecule type" value="Genomic_DNA"/>
</dbReference>
<organism evidence="1 2">
    <name type="scientific">Clostridium cavendishii DSM 21758</name>
    <dbReference type="NCBI Taxonomy" id="1121302"/>
    <lineage>
        <taxon>Bacteria</taxon>
        <taxon>Bacillati</taxon>
        <taxon>Bacillota</taxon>
        <taxon>Clostridia</taxon>
        <taxon>Eubacteriales</taxon>
        <taxon>Clostridiaceae</taxon>
        <taxon>Clostridium</taxon>
    </lineage>
</organism>
<dbReference type="SUPFAM" id="SSF47413">
    <property type="entry name" value="lambda repressor-like DNA-binding domains"/>
    <property type="match status" value="1"/>
</dbReference>
<dbReference type="STRING" id="1121302.SAMN02745163_01838"/>
<dbReference type="CDD" id="cd00093">
    <property type="entry name" value="HTH_XRE"/>
    <property type="match status" value="1"/>
</dbReference>
<dbReference type="Gene3D" id="1.10.260.40">
    <property type="entry name" value="lambda repressor-like DNA-binding domains"/>
    <property type="match status" value="1"/>
</dbReference>
<dbReference type="OrthoDB" id="3233490at2"/>
<sequence length="144" mass="16826">MNSEETSELYDLLSGIKDEEKLESYMKDIKDKYRNDDFASLFYEVCKRNNLKNSDIISKINISRSHYYDIINGVKNPTRDKIIQLCIVAGFTVDETQKALTRTKCGILHSKSERDTIIIFCIVNRFSLVETNEKLYDKRLEILV</sequence>
<gene>
    <name evidence="1" type="ORF">SAMN02745163_01838</name>
</gene>